<keyword evidence="1" id="KW-0812">Transmembrane</keyword>
<evidence type="ECO:0000313" key="2">
    <source>
        <dbReference type="EMBL" id="KAG2887915.1"/>
    </source>
</evidence>
<comment type="caution">
    <text evidence="5">The sequence shown here is derived from an EMBL/GenBank/DDBJ whole genome shotgun (WGS) entry which is preliminary data.</text>
</comment>
<evidence type="ECO:0000313" key="3">
    <source>
        <dbReference type="EMBL" id="KAG2916160.1"/>
    </source>
</evidence>
<dbReference type="EMBL" id="RCMK01000688">
    <property type="protein sequence ID" value="KAG2916160.1"/>
    <property type="molecule type" value="Genomic_DNA"/>
</dbReference>
<organism evidence="5 6">
    <name type="scientific">Phytophthora cactorum</name>
    <dbReference type="NCBI Taxonomy" id="29920"/>
    <lineage>
        <taxon>Eukaryota</taxon>
        <taxon>Sar</taxon>
        <taxon>Stramenopiles</taxon>
        <taxon>Oomycota</taxon>
        <taxon>Peronosporomycetes</taxon>
        <taxon>Peronosporales</taxon>
        <taxon>Peronosporaceae</taxon>
        <taxon>Phytophthora</taxon>
    </lineage>
</organism>
<sequence>MLQCNLSAPCGGDGLRGGRLDALGEVRAAHGCMWPWFVVARRIGEALVAVVAAWTFAGWVCVAPFSASRAMRTLRNMHFRLMKSRAIHHGSFAAL</sequence>
<keyword evidence="1" id="KW-1133">Transmembrane helix</keyword>
<keyword evidence="1" id="KW-0472">Membrane</keyword>
<feature type="transmembrane region" description="Helical" evidence="1">
    <location>
        <begin position="46"/>
        <end position="67"/>
    </location>
</feature>
<dbReference type="AlphaFoldDB" id="A0A8T1HB50"/>
<dbReference type="Proteomes" id="UP000760860">
    <property type="component" value="Unassembled WGS sequence"/>
</dbReference>
<accession>A0A8T1HB50</accession>
<proteinExistence type="predicted"/>
<reference evidence="5" key="1">
    <citation type="submission" date="2018-05" db="EMBL/GenBank/DDBJ databases">
        <title>Effector identification in a new, highly contiguous assembly of the strawberry crown rot pathogen Phytophthora cactorum.</title>
        <authorList>
            <person name="Armitage A.D."/>
            <person name="Nellist C.F."/>
            <person name="Bates H."/>
            <person name="Vickerstaff R.J."/>
            <person name="Harrison R.J."/>
        </authorList>
    </citation>
    <scope>NUCLEOTIDE SEQUENCE</scope>
    <source>
        <strain evidence="2">4032</strain>
        <strain evidence="3">4040</strain>
        <strain evidence="4">P415</strain>
        <strain evidence="5">P421</strain>
    </source>
</reference>
<evidence type="ECO:0000256" key="1">
    <source>
        <dbReference type="SAM" id="Phobius"/>
    </source>
</evidence>
<dbReference type="EMBL" id="RCMI01001243">
    <property type="protein sequence ID" value="KAG2887915.1"/>
    <property type="molecule type" value="Genomic_DNA"/>
</dbReference>
<gene>
    <name evidence="2" type="ORF">PC115_g20197</name>
    <name evidence="3" type="ORF">PC117_g17822</name>
    <name evidence="4" type="ORF">PC118_g20345</name>
    <name evidence="5" type="ORF">PC129_g19580</name>
</gene>
<dbReference type="EMBL" id="RCMV01001274">
    <property type="protein sequence ID" value="KAG3209401.1"/>
    <property type="molecule type" value="Genomic_DNA"/>
</dbReference>
<protein>
    <submittedName>
        <fullName evidence="5">Uncharacterized protein</fullName>
    </submittedName>
</protein>
<dbReference type="Proteomes" id="UP000774804">
    <property type="component" value="Unassembled WGS sequence"/>
</dbReference>
<dbReference type="Proteomes" id="UP000697107">
    <property type="component" value="Unassembled WGS sequence"/>
</dbReference>
<evidence type="ECO:0000313" key="6">
    <source>
        <dbReference type="Proteomes" id="UP000760860"/>
    </source>
</evidence>
<dbReference type="Proteomes" id="UP000736787">
    <property type="component" value="Unassembled WGS sequence"/>
</dbReference>
<evidence type="ECO:0000313" key="4">
    <source>
        <dbReference type="EMBL" id="KAG2964388.1"/>
    </source>
</evidence>
<evidence type="ECO:0000313" key="5">
    <source>
        <dbReference type="EMBL" id="KAG3209401.1"/>
    </source>
</evidence>
<name>A0A8T1HB50_9STRA</name>
<dbReference type="EMBL" id="RCML01001217">
    <property type="protein sequence ID" value="KAG2964388.1"/>
    <property type="molecule type" value="Genomic_DNA"/>
</dbReference>